<dbReference type="GO" id="GO:0046983">
    <property type="term" value="F:protein dimerization activity"/>
    <property type="evidence" value="ECO:0007669"/>
    <property type="project" value="InterPro"/>
</dbReference>
<keyword evidence="9" id="KW-0812">Transmembrane</keyword>
<dbReference type="GO" id="GO:0005524">
    <property type="term" value="F:ATP binding"/>
    <property type="evidence" value="ECO:0007669"/>
    <property type="project" value="UniProtKB-KW"/>
</dbReference>
<feature type="domain" description="Signal transduction histidine kinase subgroup 3 dimerisation and phosphoacceptor" evidence="10">
    <location>
        <begin position="195"/>
        <end position="260"/>
    </location>
</feature>
<evidence type="ECO:0000256" key="9">
    <source>
        <dbReference type="SAM" id="Phobius"/>
    </source>
</evidence>
<reference evidence="12 14" key="2">
    <citation type="submission" date="2020-08" db="EMBL/GenBank/DDBJ databases">
        <title>Sequencing the genomes of 1000 actinobacteria strains.</title>
        <authorList>
            <person name="Klenk H.-P."/>
        </authorList>
    </citation>
    <scope>NUCLEOTIDE SEQUENCE [LARGE SCALE GENOMIC DNA]</scope>
    <source>
        <strain evidence="12 14">DSM 9581</strain>
    </source>
</reference>
<evidence type="ECO:0000313" key="13">
    <source>
        <dbReference type="Proteomes" id="UP000321723"/>
    </source>
</evidence>
<evidence type="ECO:0000256" key="2">
    <source>
        <dbReference type="ARBA" id="ARBA00012438"/>
    </source>
</evidence>
<dbReference type="Gene3D" id="1.20.5.1930">
    <property type="match status" value="1"/>
</dbReference>
<dbReference type="PANTHER" id="PTHR24421:SF10">
    <property type="entry name" value="NITRATE_NITRITE SENSOR PROTEIN NARQ"/>
    <property type="match status" value="1"/>
</dbReference>
<dbReference type="RefSeq" id="WP_246802863.1">
    <property type="nucleotide sequence ID" value="NZ_BJVQ01000002.1"/>
</dbReference>
<dbReference type="GO" id="GO:0000155">
    <property type="term" value="F:phosphorelay sensor kinase activity"/>
    <property type="evidence" value="ECO:0007669"/>
    <property type="project" value="InterPro"/>
</dbReference>
<dbReference type="InterPro" id="IPR050482">
    <property type="entry name" value="Sensor_HK_TwoCompSys"/>
</dbReference>
<evidence type="ECO:0000313" key="14">
    <source>
        <dbReference type="Proteomes" id="UP000564629"/>
    </source>
</evidence>
<dbReference type="Gene3D" id="3.30.565.10">
    <property type="entry name" value="Histidine kinase-like ATPase, C-terminal domain"/>
    <property type="match status" value="1"/>
</dbReference>
<comment type="catalytic activity">
    <reaction evidence="1">
        <text>ATP + protein L-histidine = ADP + protein N-phospho-L-histidine.</text>
        <dbReference type="EC" id="2.7.13.3"/>
    </reaction>
</comment>
<dbReference type="AlphaFoldDB" id="A0A511F734"/>
<dbReference type="Proteomes" id="UP000564629">
    <property type="component" value="Unassembled WGS sequence"/>
</dbReference>
<organism evidence="11 13">
    <name type="scientific">Cellulomonas hominis</name>
    <dbReference type="NCBI Taxonomy" id="156981"/>
    <lineage>
        <taxon>Bacteria</taxon>
        <taxon>Bacillati</taxon>
        <taxon>Actinomycetota</taxon>
        <taxon>Actinomycetes</taxon>
        <taxon>Micrococcales</taxon>
        <taxon>Cellulomonadaceae</taxon>
        <taxon>Cellulomonas</taxon>
    </lineage>
</organism>
<reference evidence="11 13" key="1">
    <citation type="submission" date="2019-07" db="EMBL/GenBank/DDBJ databases">
        <title>Whole genome shotgun sequence of Cellulomonas hominis NBRC 16055.</title>
        <authorList>
            <person name="Hosoyama A."/>
            <person name="Uohara A."/>
            <person name="Ohji S."/>
            <person name="Ichikawa N."/>
        </authorList>
    </citation>
    <scope>NUCLEOTIDE SEQUENCE [LARGE SCALE GENOMIC DNA]</scope>
    <source>
        <strain evidence="11 13">NBRC 16055</strain>
    </source>
</reference>
<dbReference type="Pfam" id="PF07730">
    <property type="entry name" value="HisKA_3"/>
    <property type="match status" value="1"/>
</dbReference>
<keyword evidence="9" id="KW-1133">Transmembrane helix</keyword>
<keyword evidence="7" id="KW-0067">ATP-binding</keyword>
<evidence type="ECO:0000256" key="4">
    <source>
        <dbReference type="ARBA" id="ARBA00022679"/>
    </source>
</evidence>
<evidence type="ECO:0000313" key="11">
    <source>
        <dbReference type="EMBL" id="GEL45055.1"/>
    </source>
</evidence>
<keyword evidence="9" id="KW-0472">Membrane</keyword>
<dbReference type="GO" id="GO:0016020">
    <property type="term" value="C:membrane"/>
    <property type="evidence" value="ECO:0007669"/>
    <property type="project" value="InterPro"/>
</dbReference>
<accession>A0A511F734</accession>
<evidence type="ECO:0000313" key="12">
    <source>
        <dbReference type="EMBL" id="MBB5474152.1"/>
    </source>
</evidence>
<keyword evidence="4" id="KW-0808">Transferase</keyword>
<dbReference type="InterPro" id="IPR011712">
    <property type="entry name" value="Sig_transdc_His_kin_sub3_dim/P"/>
</dbReference>
<feature type="transmembrane region" description="Helical" evidence="9">
    <location>
        <begin position="26"/>
        <end position="46"/>
    </location>
</feature>
<feature type="transmembrane region" description="Helical" evidence="9">
    <location>
        <begin position="120"/>
        <end position="140"/>
    </location>
</feature>
<protein>
    <recommendedName>
        <fullName evidence="2">histidine kinase</fullName>
        <ecNumber evidence="2">2.7.13.3</ecNumber>
    </recommendedName>
</protein>
<keyword evidence="8" id="KW-0902">Two-component regulatory system</keyword>
<dbReference type="EMBL" id="JACHDN010000001">
    <property type="protein sequence ID" value="MBB5474152.1"/>
    <property type="molecule type" value="Genomic_DNA"/>
</dbReference>
<feature type="transmembrane region" description="Helical" evidence="9">
    <location>
        <begin position="75"/>
        <end position="108"/>
    </location>
</feature>
<gene>
    <name evidence="11" type="ORF">CHO01_01710</name>
    <name evidence="12" type="ORF">HNR08_002888</name>
</gene>
<dbReference type="SUPFAM" id="SSF55874">
    <property type="entry name" value="ATPase domain of HSP90 chaperone/DNA topoisomerase II/histidine kinase"/>
    <property type="match status" value="1"/>
</dbReference>
<name>A0A511F734_9CELL</name>
<comment type="caution">
    <text evidence="11">The sequence shown here is derived from an EMBL/GenBank/DDBJ whole genome shotgun (WGS) entry which is preliminary data.</text>
</comment>
<evidence type="ECO:0000256" key="3">
    <source>
        <dbReference type="ARBA" id="ARBA00022553"/>
    </source>
</evidence>
<evidence type="ECO:0000259" key="10">
    <source>
        <dbReference type="Pfam" id="PF07730"/>
    </source>
</evidence>
<keyword evidence="3" id="KW-0597">Phosphoprotein</keyword>
<dbReference type="EMBL" id="BJVQ01000002">
    <property type="protein sequence ID" value="GEL45055.1"/>
    <property type="molecule type" value="Genomic_DNA"/>
</dbReference>
<keyword evidence="5" id="KW-0547">Nucleotide-binding</keyword>
<keyword evidence="6 11" id="KW-0418">Kinase</keyword>
<evidence type="ECO:0000256" key="5">
    <source>
        <dbReference type="ARBA" id="ARBA00022741"/>
    </source>
</evidence>
<dbReference type="EC" id="2.7.13.3" evidence="2"/>
<evidence type="ECO:0000256" key="8">
    <source>
        <dbReference type="ARBA" id="ARBA00023012"/>
    </source>
</evidence>
<evidence type="ECO:0000256" key="6">
    <source>
        <dbReference type="ARBA" id="ARBA00022777"/>
    </source>
</evidence>
<sequence>MTGDDTEGRARTADAAVPPAPAAPGWVGDAVAAALIVLVALVPLPAHEYQPGTWWEVLLVISPAAVLPLRRRWPLPVLAVTLALFGAASFAGVLSPGASLASAIAMFGVANRSTRRTTTITGAVAVVVVFLLCLPAVLGSVLDPRVFQFVLAVAFAAAAGDGARSRRAYVAAITERAERAERTREAEARRRVTEERLRIARDLHDAVAHQIAVISLNAGVASSALDAHPERTRQALGTVRQAARTVLAEIGDLLAMLRADEAPGSVDAPQPGLDQLDQLLAPFASAGLEVRLRTEGDLDRVSGATGIVAYRVLQEALTNAHKHGAGHRAHVLVEVGPDALHLSVVNPVPGASGSGPGDEADPLGSGVGLIGLRERVASVRGTATAGTAPGGWRVAATIPLSKEARA</sequence>
<dbReference type="CDD" id="cd16917">
    <property type="entry name" value="HATPase_UhpB-NarQ-NarX-like"/>
    <property type="match status" value="1"/>
</dbReference>
<dbReference type="InterPro" id="IPR036890">
    <property type="entry name" value="HATPase_C_sf"/>
</dbReference>
<proteinExistence type="predicted"/>
<dbReference type="Proteomes" id="UP000321723">
    <property type="component" value="Unassembled WGS sequence"/>
</dbReference>
<keyword evidence="13" id="KW-1185">Reference proteome</keyword>
<dbReference type="PANTHER" id="PTHR24421">
    <property type="entry name" value="NITRATE/NITRITE SENSOR PROTEIN NARX-RELATED"/>
    <property type="match status" value="1"/>
</dbReference>
<evidence type="ECO:0000256" key="7">
    <source>
        <dbReference type="ARBA" id="ARBA00022840"/>
    </source>
</evidence>
<evidence type="ECO:0000256" key="1">
    <source>
        <dbReference type="ARBA" id="ARBA00000085"/>
    </source>
</evidence>